<evidence type="ECO:0000313" key="10">
    <source>
        <dbReference type="EMBL" id="KST66352.1"/>
    </source>
</evidence>
<keyword evidence="4 7" id="KW-0812">Transmembrane</keyword>
<feature type="transmembrane region" description="Helical" evidence="7">
    <location>
        <begin position="91"/>
        <end position="108"/>
    </location>
</feature>
<keyword evidence="12" id="KW-1185">Reference proteome</keyword>
<evidence type="ECO:0000256" key="1">
    <source>
        <dbReference type="ARBA" id="ARBA00004651"/>
    </source>
</evidence>
<evidence type="ECO:0000313" key="11">
    <source>
        <dbReference type="EMBL" id="KST66673.1"/>
    </source>
</evidence>
<dbReference type="OrthoDB" id="450694at2"/>
<dbReference type="Gene3D" id="1.10.287.1260">
    <property type="match status" value="1"/>
</dbReference>
<dbReference type="Pfam" id="PF00924">
    <property type="entry name" value="MS_channel_2nd"/>
    <property type="match status" value="1"/>
</dbReference>
<evidence type="ECO:0000256" key="6">
    <source>
        <dbReference type="ARBA" id="ARBA00023136"/>
    </source>
</evidence>
<feature type="domain" description="Mechanosensitive ion channel transmembrane helices 2/3" evidence="9">
    <location>
        <begin position="140"/>
        <end position="181"/>
    </location>
</feature>
<dbReference type="Pfam" id="PF21088">
    <property type="entry name" value="MS_channel_1st"/>
    <property type="match status" value="1"/>
</dbReference>
<comment type="similarity">
    <text evidence="2">Belongs to the MscS (TC 1.A.23) family.</text>
</comment>
<evidence type="ECO:0000256" key="7">
    <source>
        <dbReference type="SAM" id="Phobius"/>
    </source>
</evidence>
<dbReference type="InterPro" id="IPR023408">
    <property type="entry name" value="MscS_beta-dom_sf"/>
</dbReference>
<name>A0A0V7ZNQ4_9CYAN</name>
<dbReference type="SUPFAM" id="SSF50182">
    <property type="entry name" value="Sm-like ribonucleoproteins"/>
    <property type="match status" value="1"/>
</dbReference>
<dbReference type="Proteomes" id="UP000053372">
    <property type="component" value="Unassembled WGS sequence"/>
</dbReference>
<dbReference type="SUPFAM" id="SSF82861">
    <property type="entry name" value="Mechanosensitive channel protein MscS (YggB), transmembrane region"/>
    <property type="match status" value="1"/>
</dbReference>
<accession>A0A0V7ZNQ4</accession>
<evidence type="ECO:0000256" key="3">
    <source>
        <dbReference type="ARBA" id="ARBA00022475"/>
    </source>
</evidence>
<feature type="transmembrane region" description="Helical" evidence="7">
    <location>
        <begin position="62"/>
        <end position="79"/>
    </location>
</feature>
<dbReference type="Gene3D" id="2.30.30.60">
    <property type="match status" value="1"/>
</dbReference>
<comment type="subcellular location">
    <subcellularLocation>
        <location evidence="1">Cell membrane</location>
        <topology evidence="1">Multi-pass membrane protein</topology>
    </subcellularLocation>
</comment>
<gene>
    <name evidence="10" type="ORF">BC008_25615</name>
    <name evidence="11" type="ORF">BC008_26140</name>
</gene>
<evidence type="ECO:0000259" key="9">
    <source>
        <dbReference type="Pfam" id="PF21088"/>
    </source>
</evidence>
<dbReference type="InterPro" id="IPR010920">
    <property type="entry name" value="LSM_dom_sf"/>
</dbReference>
<evidence type="ECO:0000256" key="5">
    <source>
        <dbReference type="ARBA" id="ARBA00022989"/>
    </source>
</evidence>
<proteinExistence type="inferred from homology"/>
<evidence type="ECO:0000259" key="8">
    <source>
        <dbReference type="Pfam" id="PF00924"/>
    </source>
</evidence>
<dbReference type="PANTHER" id="PTHR30566:SF5">
    <property type="entry name" value="MECHANOSENSITIVE ION CHANNEL PROTEIN 1, MITOCHONDRIAL-RELATED"/>
    <property type="match status" value="1"/>
</dbReference>
<dbReference type="PANTHER" id="PTHR30566">
    <property type="entry name" value="YNAI-RELATED MECHANOSENSITIVE ION CHANNEL"/>
    <property type="match status" value="1"/>
</dbReference>
<dbReference type="GO" id="GO:0005886">
    <property type="term" value="C:plasma membrane"/>
    <property type="evidence" value="ECO:0007669"/>
    <property type="project" value="UniProtKB-SubCell"/>
</dbReference>
<dbReference type="RefSeq" id="WP_027844665.1">
    <property type="nucleotide sequence ID" value="NZ_LMTZ01000095.1"/>
</dbReference>
<keyword evidence="6 7" id="KW-0472">Membrane</keyword>
<dbReference type="InterPro" id="IPR006685">
    <property type="entry name" value="MscS_channel_2nd"/>
</dbReference>
<dbReference type="EMBL" id="LMTZ01000097">
    <property type="protein sequence ID" value="KST66352.1"/>
    <property type="molecule type" value="Genomic_DNA"/>
</dbReference>
<dbReference type="InterPro" id="IPR011014">
    <property type="entry name" value="MscS_channel_TM-2"/>
</dbReference>
<evidence type="ECO:0000256" key="4">
    <source>
        <dbReference type="ARBA" id="ARBA00022692"/>
    </source>
</evidence>
<keyword evidence="5 7" id="KW-1133">Transmembrane helix</keyword>
<feature type="transmembrane region" description="Helical" evidence="7">
    <location>
        <begin position="134"/>
        <end position="155"/>
    </location>
</feature>
<evidence type="ECO:0000313" key="12">
    <source>
        <dbReference type="Proteomes" id="UP000053372"/>
    </source>
</evidence>
<protein>
    <recommendedName>
        <fullName evidence="13">Mechanosensitive ion channel protein MscS</fullName>
    </recommendedName>
</protein>
<evidence type="ECO:0008006" key="13">
    <source>
        <dbReference type="Google" id="ProtNLM"/>
    </source>
</evidence>
<feature type="transmembrane region" description="Helical" evidence="7">
    <location>
        <begin position="17"/>
        <end position="42"/>
    </location>
</feature>
<dbReference type="InterPro" id="IPR049142">
    <property type="entry name" value="MS_channel_1st"/>
</dbReference>
<feature type="domain" description="Mechanosensitive ion channel MscS" evidence="8">
    <location>
        <begin position="183"/>
        <end position="250"/>
    </location>
</feature>
<dbReference type="GO" id="GO:0055085">
    <property type="term" value="P:transmembrane transport"/>
    <property type="evidence" value="ECO:0007669"/>
    <property type="project" value="InterPro"/>
</dbReference>
<dbReference type="EMBL" id="LMTZ01000095">
    <property type="protein sequence ID" value="KST66673.1"/>
    <property type="molecule type" value="Genomic_DNA"/>
</dbReference>
<keyword evidence="3" id="KW-1003">Cell membrane</keyword>
<reference evidence="10 12" key="1">
    <citation type="journal article" date="2015" name="Genome Announc.">
        <title>Draft Genome of the Euendolithic (true boring) Cyanobacterium Mastigocoleus testarum strain BC008.</title>
        <authorList>
            <person name="Guida B.S."/>
            <person name="Garcia-Pichel F."/>
        </authorList>
    </citation>
    <scope>NUCLEOTIDE SEQUENCE [LARGE SCALE GENOMIC DNA]</scope>
    <source>
        <strain evidence="10 12">BC008</strain>
    </source>
</reference>
<comment type="caution">
    <text evidence="10">The sequence shown here is derived from an EMBL/GenBank/DDBJ whole genome shotgun (WGS) entry which is preliminary data.</text>
</comment>
<feature type="transmembrane region" description="Helical" evidence="7">
    <location>
        <begin position="162"/>
        <end position="180"/>
    </location>
</feature>
<dbReference type="AlphaFoldDB" id="A0A0V7ZNQ4"/>
<organism evidence="10 12">
    <name type="scientific">Mastigocoleus testarum BC008</name>
    <dbReference type="NCBI Taxonomy" id="371196"/>
    <lineage>
        <taxon>Bacteria</taxon>
        <taxon>Bacillati</taxon>
        <taxon>Cyanobacteriota</taxon>
        <taxon>Cyanophyceae</taxon>
        <taxon>Nostocales</taxon>
        <taxon>Hapalosiphonaceae</taxon>
        <taxon>Mastigocoleus</taxon>
    </lineage>
</organism>
<sequence>MADLLFDISILDRSTTIIILLGLSTIVVAIVSQFILPLFYFLIASFVSPNISETIQKVVTPYNKLIAIFSGIIFIEIIIKSISVAKNYPIIELFISFILTVISCWLASKITEKFLDVYLLDIAVNSGKQANSELIITGKVIVNLAIIVFGIIIFAQLHQFNILGLLASLGIGGLAIAFAAQKTLEQFLGGVVLYLDQPFKIDDYIGLSDGIFGRVESIGWRSTKIRTSGKGTVLIVPNSSLTQMNIENYTEAKKVMSVINLNFDREIQSQEQALIRQVILASTSDIFGLDSRNTDIAFKSTNQAQITFFILGSSGEESMELRRQLLDKAKQKIDTKLKEYGIEFRLDDSTIYVDAPITI</sequence>
<evidence type="ECO:0000256" key="2">
    <source>
        <dbReference type="ARBA" id="ARBA00008017"/>
    </source>
</evidence>